<dbReference type="NCBIfam" id="TIGR01068">
    <property type="entry name" value="thioredoxin"/>
    <property type="match status" value="1"/>
</dbReference>
<dbReference type="PROSITE" id="PS51352">
    <property type="entry name" value="THIOREDOXIN_2"/>
    <property type="match status" value="1"/>
</dbReference>
<dbReference type="Gene3D" id="3.40.30.10">
    <property type="entry name" value="Glutaredoxin"/>
    <property type="match status" value="1"/>
</dbReference>
<dbReference type="SUPFAM" id="SSF52833">
    <property type="entry name" value="Thioredoxin-like"/>
    <property type="match status" value="1"/>
</dbReference>
<evidence type="ECO:0000256" key="1">
    <source>
        <dbReference type="ARBA" id="ARBA00023157"/>
    </source>
</evidence>
<keyword evidence="7" id="KW-1185">Reference proteome</keyword>
<reference evidence="6 7" key="1">
    <citation type="submission" date="2015-11" db="EMBL/GenBank/DDBJ databases">
        <title>The genome of Debaryomyces fabryi.</title>
        <authorList>
            <person name="Tafer H."/>
            <person name="Lopandic K."/>
        </authorList>
    </citation>
    <scope>NUCLEOTIDE SEQUENCE [LARGE SCALE GENOMIC DNA]</scope>
    <source>
        <strain evidence="6 7">CBS 789</strain>
    </source>
</reference>
<feature type="site" description="Deprotonates C-terminal active site Cys" evidence="3">
    <location>
        <position position="24"/>
    </location>
</feature>
<dbReference type="AlphaFoldDB" id="A0A0V1Q6C5"/>
<dbReference type="EMBL" id="LMYN01000002">
    <property type="protein sequence ID" value="KSA04048.1"/>
    <property type="molecule type" value="Genomic_DNA"/>
</dbReference>
<feature type="disulfide bond" description="Redox-active" evidence="4">
    <location>
        <begin position="30"/>
        <end position="33"/>
    </location>
</feature>
<evidence type="ECO:0000256" key="2">
    <source>
        <dbReference type="PIRNR" id="PIRNR000077"/>
    </source>
</evidence>
<dbReference type="PIRSF" id="PIRSF000077">
    <property type="entry name" value="Thioredoxin"/>
    <property type="match status" value="1"/>
</dbReference>
<dbReference type="InterPro" id="IPR005746">
    <property type="entry name" value="Thioredoxin"/>
</dbReference>
<dbReference type="FunFam" id="3.40.30.10:FF:000245">
    <property type="entry name" value="Thioredoxin"/>
    <property type="match status" value="1"/>
</dbReference>
<dbReference type="RefSeq" id="XP_015470150.1">
    <property type="nucleotide sequence ID" value="XM_015608957.1"/>
</dbReference>
<sequence>MVAAITSKQEFTDALSHDGLVVVDFFATWCGPCKMIAPLLDKFSSEYSQAKFIKVDVDEFGEIAQQYEVSSMPTVIFFKGGEVVGKVIGANPAALKQAISANA</sequence>
<dbReference type="GeneID" id="26837136"/>
<comment type="caution">
    <text evidence="6">The sequence shown here is derived from an EMBL/GenBank/DDBJ whole genome shotgun (WGS) entry which is preliminary data.</text>
</comment>
<dbReference type="OrthoDB" id="10263751at2759"/>
<organism evidence="6 7">
    <name type="scientific">Debaryomyces fabryi</name>
    <dbReference type="NCBI Taxonomy" id="58627"/>
    <lineage>
        <taxon>Eukaryota</taxon>
        <taxon>Fungi</taxon>
        <taxon>Dikarya</taxon>
        <taxon>Ascomycota</taxon>
        <taxon>Saccharomycotina</taxon>
        <taxon>Pichiomycetes</taxon>
        <taxon>Debaryomycetaceae</taxon>
        <taxon>Debaryomyces</taxon>
    </lineage>
</organism>
<dbReference type="InterPro" id="IPR013766">
    <property type="entry name" value="Thioredoxin_domain"/>
</dbReference>
<keyword evidence="4" id="KW-0676">Redox-active center</keyword>
<evidence type="ECO:0000256" key="4">
    <source>
        <dbReference type="PIRSR" id="PIRSR000077-4"/>
    </source>
</evidence>
<gene>
    <name evidence="6" type="ORF">AC631_00127</name>
</gene>
<dbReference type="PRINTS" id="PR00421">
    <property type="entry name" value="THIOREDOXIN"/>
</dbReference>
<evidence type="ECO:0000313" key="7">
    <source>
        <dbReference type="Proteomes" id="UP000054251"/>
    </source>
</evidence>
<proteinExistence type="inferred from homology"/>
<dbReference type="InterPro" id="IPR017937">
    <property type="entry name" value="Thioredoxin_CS"/>
</dbReference>
<protein>
    <recommendedName>
        <fullName evidence="2">Thioredoxin</fullName>
    </recommendedName>
</protein>
<accession>A0A0V1Q6C5</accession>
<feature type="domain" description="Thioredoxin" evidence="5">
    <location>
        <begin position="1"/>
        <end position="103"/>
    </location>
</feature>
<feature type="active site" description="Nucleophile" evidence="3">
    <location>
        <position position="30"/>
    </location>
</feature>
<dbReference type="Pfam" id="PF00085">
    <property type="entry name" value="Thioredoxin"/>
    <property type="match status" value="1"/>
</dbReference>
<feature type="site" description="Contributes to redox potential value" evidence="3">
    <location>
        <position position="32"/>
    </location>
</feature>
<dbReference type="Proteomes" id="UP000054251">
    <property type="component" value="Unassembled WGS sequence"/>
</dbReference>
<dbReference type="CDD" id="cd02947">
    <property type="entry name" value="TRX_family"/>
    <property type="match status" value="1"/>
</dbReference>
<feature type="active site" description="Nucleophile" evidence="3">
    <location>
        <position position="33"/>
    </location>
</feature>
<evidence type="ECO:0000313" key="6">
    <source>
        <dbReference type="EMBL" id="KSA04048.1"/>
    </source>
</evidence>
<feature type="site" description="Contributes to redox potential value" evidence="3">
    <location>
        <position position="31"/>
    </location>
</feature>
<comment type="similarity">
    <text evidence="2">Belongs to the thioredoxin family.</text>
</comment>
<dbReference type="PROSITE" id="PS00194">
    <property type="entry name" value="THIOREDOXIN_1"/>
    <property type="match status" value="1"/>
</dbReference>
<keyword evidence="1 4" id="KW-1015">Disulfide bond</keyword>
<evidence type="ECO:0000256" key="3">
    <source>
        <dbReference type="PIRSR" id="PIRSR000077-1"/>
    </source>
</evidence>
<name>A0A0V1Q6C5_9ASCO</name>
<dbReference type="PANTHER" id="PTHR46115">
    <property type="entry name" value="THIOREDOXIN-LIKE PROTEIN 1"/>
    <property type="match status" value="1"/>
</dbReference>
<evidence type="ECO:0000259" key="5">
    <source>
        <dbReference type="PROSITE" id="PS51352"/>
    </source>
</evidence>
<dbReference type="GO" id="GO:0015035">
    <property type="term" value="F:protein-disulfide reductase activity"/>
    <property type="evidence" value="ECO:0007669"/>
    <property type="project" value="InterPro"/>
</dbReference>
<dbReference type="InterPro" id="IPR036249">
    <property type="entry name" value="Thioredoxin-like_sf"/>
</dbReference>